<accession>A0A0C2YD94</accession>
<evidence type="ECO:0000256" key="7">
    <source>
        <dbReference type="SAM" id="Phobius"/>
    </source>
</evidence>
<dbReference type="Gene3D" id="1.10.630.10">
    <property type="entry name" value="Cytochrome P450"/>
    <property type="match status" value="1"/>
</dbReference>
<feature type="transmembrane region" description="Helical" evidence="7">
    <location>
        <begin position="15"/>
        <end position="35"/>
    </location>
</feature>
<dbReference type="InterPro" id="IPR017972">
    <property type="entry name" value="Cyt_P450_CS"/>
</dbReference>
<keyword evidence="7" id="KW-0472">Membrane</keyword>
<dbReference type="EMBL" id="KN831787">
    <property type="protein sequence ID" value="KIM39012.1"/>
    <property type="molecule type" value="Genomic_DNA"/>
</dbReference>
<evidence type="ECO:0000256" key="6">
    <source>
        <dbReference type="PIRSR" id="PIRSR602403-1"/>
    </source>
</evidence>
<dbReference type="GO" id="GO:0020037">
    <property type="term" value="F:heme binding"/>
    <property type="evidence" value="ECO:0007669"/>
    <property type="project" value="InterPro"/>
</dbReference>
<feature type="binding site" description="axial binding residue" evidence="6">
    <location>
        <position position="498"/>
    </location>
    <ligand>
        <name>heme</name>
        <dbReference type="ChEBI" id="CHEBI:30413"/>
    </ligand>
    <ligandPart>
        <name>Fe</name>
        <dbReference type="ChEBI" id="CHEBI:18248"/>
    </ligandPart>
</feature>
<evidence type="ECO:0000313" key="9">
    <source>
        <dbReference type="Proteomes" id="UP000053424"/>
    </source>
</evidence>
<evidence type="ECO:0000313" key="8">
    <source>
        <dbReference type="EMBL" id="KIM39012.1"/>
    </source>
</evidence>
<dbReference type="PRINTS" id="PR00385">
    <property type="entry name" value="P450"/>
</dbReference>
<dbReference type="SUPFAM" id="SSF48264">
    <property type="entry name" value="Cytochrome P450"/>
    <property type="match status" value="1"/>
</dbReference>
<dbReference type="STRING" id="686832.A0A0C2YD94"/>
<dbReference type="HOGENOM" id="CLU_022195_0_0_1"/>
<name>A0A0C2YD94_HEBCY</name>
<evidence type="ECO:0008006" key="10">
    <source>
        <dbReference type="Google" id="ProtNLM"/>
    </source>
</evidence>
<dbReference type="CDD" id="cd11041">
    <property type="entry name" value="CYP503A1-like"/>
    <property type="match status" value="1"/>
</dbReference>
<dbReference type="Pfam" id="PF00067">
    <property type="entry name" value="p450"/>
    <property type="match status" value="1"/>
</dbReference>
<dbReference type="GO" id="GO:0004497">
    <property type="term" value="F:monooxygenase activity"/>
    <property type="evidence" value="ECO:0007669"/>
    <property type="project" value="InterPro"/>
</dbReference>
<dbReference type="InterPro" id="IPR036396">
    <property type="entry name" value="Cyt_P450_sf"/>
</dbReference>
<dbReference type="AlphaFoldDB" id="A0A0C2YD94"/>
<dbReference type="PANTHER" id="PTHR46206">
    <property type="entry name" value="CYTOCHROME P450"/>
    <property type="match status" value="1"/>
</dbReference>
<gene>
    <name evidence="8" type="ORF">M413DRAFT_12344</name>
</gene>
<keyword evidence="9" id="KW-1185">Reference proteome</keyword>
<dbReference type="Proteomes" id="UP000053424">
    <property type="component" value="Unassembled WGS sequence"/>
</dbReference>
<keyword evidence="7" id="KW-1133">Transmembrane helix</keyword>
<evidence type="ECO:0000256" key="4">
    <source>
        <dbReference type="ARBA" id="ARBA00023002"/>
    </source>
</evidence>
<keyword evidence="4" id="KW-0560">Oxidoreductase</keyword>
<evidence type="ECO:0000256" key="1">
    <source>
        <dbReference type="ARBA" id="ARBA00001971"/>
    </source>
</evidence>
<evidence type="ECO:0000256" key="2">
    <source>
        <dbReference type="ARBA" id="ARBA00010617"/>
    </source>
</evidence>
<keyword evidence="6" id="KW-0349">Heme</keyword>
<dbReference type="InterPro" id="IPR002403">
    <property type="entry name" value="Cyt_P450_E_grp-IV"/>
</dbReference>
<sequence length="741" mass="83503">MLDLKPLIDLPPAIVNHQLLVAVGTLAYFLITAYYKGQSRKTLTSRYFNTSLINHGPEIPQLTHIPSTEPDVPLFSYVGAFKYLLHPRKVVISGVQKMILSKLSQWPNAIFKIPGMLQWLVVATEPKVVEEIRKAPENLLSFKDAVDEALQTEYTVGGQINMNPYHVPIIRAQLTKALPQLMRDVHEEVVDAFNEFIPLTSEWTGVKASDTFINVVCRASNRVFVGRPLCRDPDFVALNIQYTVDIVQALVMLRIVPHFLRPLANKLFSNVPKRTRECLKLLAPAIAARRKQREASDDKDERPMDLLTWLMDEAKDKEATDWYLTSRMLAINFAAIHSSSMTFTHALYYLATFPEYMKPLREEVEEIIQREGWTKEGIDQMHKIDSFIKEAQRLHPIAMRKITSYIECSHKANYFSVAMPRVAVNDHTFSDGTTVPRGTTVSIAIDSIHLNEKIYADPLKFDPFRFVKLQEQDDTGRRYDMVTTGVDSLTFGHGRHACPGRHFAATELKLILAHLVMNYDVKLEKEGVRPADTWIMSACIPDPNAKTVGDVANRHPIEPRSPLQKNHVANYGGGRAARCDESSGQEGAVPTLRSAVTWAVVSWHLTRWATSFIGHPTDTAHVTLAVVFVFGVTSVPAPLSNCMPSFNDNSHRVVGGHPKAWEAHLPPLVVGEDDKNEILESLDALAQVLRILDIPDASFTRSLSRLGQVEEELKNHLASLKHEYEMMKQYIHPSFALMEGN</sequence>
<comment type="similarity">
    <text evidence="2">Belongs to the cytochrome P450 family.</text>
</comment>
<dbReference type="InterPro" id="IPR001128">
    <property type="entry name" value="Cyt_P450"/>
</dbReference>
<dbReference type="GO" id="GO:0016705">
    <property type="term" value="F:oxidoreductase activity, acting on paired donors, with incorporation or reduction of molecular oxygen"/>
    <property type="evidence" value="ECO:0007669"/>
    <property type="project" value="InterPro"/>
</dbReference>
<comment type="cofactor">
    <cofactor evidence="1 6">
        <name>heme</name>
        <dbReference type="ChEBI" id="CHEBI:30413"/>
    </cofactor>
</comment>
<keyword evidence="5 6" id="KW-0408">Iron</keyword>
<evidence type="ECO:0000256" key="3">
    <source>
        <dbReference type="ARBA" id="ARBA00022723"/>
    </source>
</evidence>
<dbReference type="PROSITE" id="PS00086">
    <property type="entry name" value="CYTOCHROME_P450"/>
    <property type="match status" value="1"/>
</dbReference>
<dbReference type="OrthoDB" id="1844152at2759"/>
<keyword evidence="7" id="KW-0812">Transmembrane</keyword>
<organism evidence="8 9">
    <name type="scientific">Hebeloma cylindrosporum</name>
    <dbReference type="NCBI Taxonomy" id="76867"/>
    <lineage>
        <taxon>Eukaryota</taxon>
        <taxon>Fungi</taxon>
        <taxon>Dikarya</taxon>
        <taxon>Basidiomycota</taxon>
        <taxon>Agaricomycotina</taxon>
        <taxon>Agaricomycetes</taxon>
        <taxon>Agaricomycetidae</taxon>
        <taxon>Agaricales</taxon>
        <taxon>Agaricineae</taxon>
        <taxon>Hymenogastraceae</taxon>
        <taxon>Hebeloma</taxon>
    </lineage>
</organism>
<protein>
    <recommendedName>
        <fullName evidence="10">Cytochrome P450</fullName>
    </recommendedName>
</protein>
<evidence type="ECO:0000256" key="5">
    <source>
        <dbReference type="ARBA" id="ARBA00023004"/>
    </source>
</evidence>
<proteinExistence type="inferred from homology"/>
<reference evidence="8 9" key="1">
    <citation type="submission" date="2014-04" db="EMBL/GenBank/DDBJ databases">
        <authorList>
            <consortium name="DOE Joint Genome Institute"/>
            <person name="Kuo A."/>
            <person name="Gay G."/>
            <person name="Dore J."/>
            <person name="Kohler A."/>
            <person name="Nagy L.G."/>
            <person name="Floudas D."/>
            <person name="Copeland A."/>
            <person name="Barry K.W."/>
            <person name="Cichocki N."/>
            <person name="Veneault-Fourrey C."/>
            <person name="LaButti K."/>
            <person name="Lindquist E.A."/>
            <person name="Lipzen A."/>
            <person name="Lundell T."/>
            <person name="Morin E."/>
            <person name="Murat C."/>
            <person name="Sun H."/>
            <person name="Tunlid A."/>
            <person name="Henrissat B."/>
            <person name="Grigoriev I.V."/>
            <person name="Hibbett D.S."/>
            <person name="Martin F."/>
            <person name="Nordberg H.P."/>
            <person name="Cantor M.N."/>
            <person name="Hua S.X."/>
        </authorList>
    </citation>
    <scope>NUCLEOTIDE SEQUENCE [LARGE SCALE GENOMIC DNA]</scope>
    <source>
        <strain evidence="9">h7</strain>
    </source>
</reference>
<keyword evidence="3 6" id="KW-0479">Metal-binding</keyword>
<dbReference type="PRINTS" id="PR00465">
    <property type="entry name" value="EP450IV"/>
</dbReference>
<dbReference type="GO" id="GO:0005506">
    <property type="term" value="F:iron ion binding"/>
    <property type="evidence" value="ECO:0007669"/>
    <property type="project" value="InterPro"/>
</dbReference>
<reference evidence="9" key="2">
    <citation type="submission" date="2015-01" db="EMBL/GenBank/DDBJ databases">
        <title>Evolutionary Origins and Diversification of the Mycorrhizal Mutualists.</title>
        <authorList>
            <consortium name="DOE Joint Genome Institute"/>
            <consortium name="Mycorrhizal Genomics Consortium"/>
            <person name="Kohler A."/>
            <person name="Kuo A."/>
            <person name="Nagy L.G."/>
            <person name="Floudas D."/>
            <person name="Copeland A."/>
            <person name="Barry K.W."/>
            <person name="Cichocki N."/>
            <person name="Veneault-Fourrey C."/>
            <person name="LaButti K."/>
            <person name="Lindquist E.A."/>
            <person name="Lipzen A."/>
            <person name="Lundell T."/>
            <person name="Morin E."/>
            <person name="Murat C."/>
            <person name="Riley R."/>
            <person name="Ohm R."/>
            <person name="Sun H."/>
            <person name="Tunlid A."/>
            <person name="Henrissat B."/>
            <person name="Grigoriev I.V."/>
            <person name="Hibbett D.S."/>
            <person name="Martin F."/>
        </authorList>
    </citation>
    <scope>NUCLEOTIDE SEQUENCE [LARGE SCALE GENOMIC DNA]</scope>
    <source>
        <strain evidence="9">h7</strain>
    </source>
</reference>